<sequence length="558" mass="60387">MWKNFISFSDDEQQVVARLTTDITVDNNFDIRGLEEALANIEAGHLCVIEENVLRFISRAKDQKKDAYDGIMIAEIRNAVATAELSEHDMLASITVTGAFGGRGLRGNEIVHCLSQAHITKGINKLALKKVLVVSNQLKAGEKFTQIVAKGVNQIQGKDAKFVPLVQDVSSQVLSPQARSEDDKVDMLDLGETITVDEGQPLMKRIPATKGKAGITVQGKVIPPKPGNDKALSAGKGSHISPTNPNLLLASFSGMPILKEKTVDVDNALCLSNIGVATGHIKFKGSIVVTGNIESDMMVRATGSITVGGFIESADVQAQGDIEVAKGIIGHTTSEGDSKTCVVKSGGLIRANYAQFSELQAADDIYLSVHCLNNTLRCGKDLHVSDSAGRQGTLSGGTSKVGGKITCINLGVEGDTATHVEGFAKFPMFKERISKLKARYKLAQEATMEIIRRELEFKKIPKSERTQEQESELEEFKLQANTKLENAKLAVDSCKEEFDALLATNTVEVKSKVYSHVTVQYGEEKVITKRSHGPSVFSFNQYKIDCVSMMGDEAVAEL</sequence>
<protein>
    <submittedName>
        <fullName evidence="3">FapA family protein</fullName>
    </submittedName>
</protein>
<dbReference type="Pfam" id="PF20250">
    <property type="entry name" value="FapA_N"/>
    <property type="match status" value="1"/>
</dbReference>
<keyword evidence="1" id="KW-0175">Coiled coil</keyword>
<keyword evidence="4" id="KW-1185">Reference proteome</keyword>
<dbReference type="InterPro" id="IPR005646">
    <property type="entry name" value="FapA"/>
</dbReference>
<name>A0A9X1XLU0_9VIBR</name>
<evidence type="ECO:0000313" key="4">
    <source>
        <dbReference type="Proteomes" id="UP001139559"/>
    </source>
</evidence>
<feature type="coiled-coil region" evidence="1">
    <location>
        <begin position="477"/>
        <end position="504"/>
    </location>
</feature>
<dbReference type="Proteomes" id="UP001139559">
    <property type="component" value="Unassembled WGS sequence"/>
</dbReference>
<proteinExistence type="predicted"/>
<dbReference type="Pfam" id="PF03961">
    <property type="entry name" value="FapA"/>
    <property type="match status" value="1"/>
</dbReference>
<dbReference type="InterPro" id="IPR046866">
    <property type="entry name" value="FapA_N"/>
</dbReference>
<dbReference type="EMBL" id="JAJHVV010000007">
    <property type="protein sequence ID" value="MCK6264198.1"/>
    <property type="molecule type" value="Genomic_DNA"/>
</dbReference>
<dbReference type="InterPro" id="IPR046865">
    <property type="entry name" value="FapA_b_solenoid"/>
</dbReference>
<evidence type="ECO:0000313" key="3">
    <source>
        <dbReference type="EMBL" id="MCK6264198.1"/>
    </source>
</evidence>
<dbReference type="PANTHER" id="PTHR38032">
    <property type="entry name" value="POLYMERASE-RELATED"/>
    <property type="match status" value="1"/>
</dbReference>
<evidence type="ECO:0000259" key="2">
    <source>
        <dbReference type="Pfam" id="PF20250"/>
    </source>
</evidence>
<organism evidence="3 4">
    <name type="scientific">Vibrio amylolyticus</name>
    <dbReference type="NCBI Taxonomy" id="2847292"/>
    <lineage>
        <taxon>Bacteria</taxon>
        <taxon>Pseudomonadati</taxon>
        <taxon>Pseudomonadota</taxon>
        <taxon>Gammaproteobacteria</taxon>
        <taxon>Vibrionales</taxon>
        <taxon>Vibrionaceae</taxon>
        <taxon>Vibrio</taxon>
    </lineage>
</organism>
<reference evidence="3" key="1">
    <citation type="submission" date="2021-11" db="EMBL/GenBank/DDBJ databases">
        <title>Vibrio ZSDE26 sp. nov. and Vibrio ZSDZ34 sp. nov., isolated from coastal seawater in Qingdao.</title>
        <authorList>
            <person name="Zhang P."/>
        </authorList>
    </citation>
    <scope>NUCLEOTIDE SEQUENCE</scope>
    <source>
        <strain evidence="3">ZSDE26</strain>
    </source>
</reference>
<evidence type="ECO:0000256" key="1">
    <source>
        <dbReference type="SAM" id="Coils"/>
    </source>
</evidence>
<dbReference type="AlphaFoldDB" id="A0A9X1XLU0"/>
<dbReference type="PANTHER" id="PTHR38032:SF1">
    <property type="entry name" value="RNA-BINDING PROTEIN KHPB N-TERMINAL DOMAIN-CONTAINING PROTEIN"/>
    <property type="match status" value="1"/>
</dbReference>
<gene>
    <name evidence="3" type="ORF">KP803_13035</name>
</gene>
<dbReference type="RefSeq" id="WP_248009269.1">
    <property type="nucleotide sequence ID" value="NZ_JAJHVV010000007.1"/>
</dbReference>
<accession>A0A9X1XLU0</accession>
<feature type="domain" description="Flagellar Assembly Protein A N-terminal region" evidence="2">
    <location>
        <begin position="83"/>
        <end position="260"/>
    </location>
</feature>
<comment type="caution">
    <text evidence="3">The sequence shown here is derived from an EMBL/GenBank/DDBJ whole genome shotgun (WGS) entry which is preliminary data.</text>
</comment>